<dbReference type="AlphaFoldDB" id="A0A8J3GEQ5"/>
<organism evidence="2 3">
    <name type="scientific">Cerasicoccus arenae</name>
    <dbReference type="NCBI Taxonomy" id="424488"/>
    <lineage>
        <taxon>Bacteria</taxon>
        <taxon>Pseudomonadati</taxon>
        <taxon>Verrucomicrobiota</taxon>
        <taxon>Opitutia</taxon>
        <taxon>Puniceicoccales</taxon>
        <taxon>Cerasicoccaceae</taxon>
        <taxon>Cerasicoccus</taxon>
    </lineage>
</organism>
<feature type="chain" id="PRO_5035146165" evidence="1">
    <location>
        <begin position="18"/>
        <end position="1244"/>
    </location>
</feature>
<dbReference type="EMBL" id="BMXG01000014">
    <property type="protein sequence ID" value="GHC05632.1"/>
    <property type="molecule type" value="Genomic_DNA"/>
</dbReference>
<name>A0A8J3GEQ5_9BACT</name>
<proteinExistence type="predicted"/>
<keyword evidence="1" id="KW-0732">Signal</keyword>
<reference evidence="2" key="1">
    <citation type="journal article" date="2014" name="Int. J. Syst. Evol. Microbiol.">
        <title>Complete genome sequence of Corynebacterium casei LMG S-19264T (=DSM 44701T), isolated from a smear-ripened cheese.</title>
        <authorList>
            <consortium name="US DOE Joint Genome Institute (JGI-PGF)"/>
            <person name="Walter F."/>
            <person name="Albersmeier A."/>
            <person name="Kalinowski J."/>
            <person name="Ruckert C."/>
        </authorList>
    </citation>
    <scope>NUCLEOTIDE SEQUENCE</scope>
    <source>
        <strain evidence="2">KCTC 12870</strain>
    </source>
</reference>
<accession>A0A8J3GEQ5</accession>
<evidence type="ECO:0000313" key="2">
    <source>
        <dbReference type="EMBL" id="GHC05632.1"/>
    </source>
</evidence>
<reference evidence="2" key="2">
    <citation type="submission" date="2020-09" db="EMBL/GenBank/DDBJ databases">
        <authorList>
            <person name="Sun Q."/>
            <person name="Kim S."/>
        </authorList>
    </citation>
    <scope>NUCLEOTIDE SEQUENCE</scope>
    <source>
        <strain evidence="2">KCTC 12870</strain>
    </source>
</reference>
<evidence type="ECO:0000256" key="1">
    <source>
        <dbReference type="SAM" id="SignalP"/>
    </source>
</evidence>
<comment type="caution">
    <text evidence="2">The sequence shown here is derived from an EMBL/GenBank/DDBJ whole genome shotgun (WGS) entry which is preliminary data.</text>
</comment>
<evidence type="ECO:0000313" key="3">
    <source>
        <dbReference type="Proteomes" id="UP000642829"/>
    </source>
</evidence>
<gene>
    <name evidence="2" type="ORF">GCM10007047_23220</name>
</gene>
<sequence length="1244" mass="138334">MAFLFLLSLALTTIVNLEVSLSSTSAAKNQARENARFGLLVALGQLQQATGPDQRVTAEANIFTPVSDDPNALGDIVSPHWMGVWDSTTENWKNLTPAERIAQARWLVSGNSQLEITDADYLTPSTKLNSFTDEQKVVMVHDTSRTNNDVTVIKESVGGQSSGNFAYWIADENMKARIDLIDETNASTDHFELTEGFQSSQRSGVEYLESLENYPANEARTNQLLDLPSLVQLSQTSGSTETKAIEDRYFYALSPWSKGLLVDVKHGGLKRDLTQAFEYRHIFDKHFVLEPNKDAVDPDDITPVNYEEALYFIDDEVMTANGLGEDQVRTSGPNWSILRSYYRQYIPGSRSIKFSWNREKEIGEELTIRNSLDLVEHKELMADGPSYFAPFKEYEESLSDKTRTHLNKYTGWQHFYPDYSFSPGTSGLPYQTVPSEQGHEVLETRLISPLSDNYQLQSWVGPIISRLQLSFGINDGDYGLEIIVTPVLSLYNPYNTTITIEESKLFMGWNLNPIITIDVAGRSLPAPVSFGLREVMPTVSQGRSSYRIYSKNEAKGGTITFKPGETRYFGLNVDHSSYDGRETDNGVYQLWADTDDNGNIIGDIHQNGDYVYMTNYEPGRGGLVIPLELSYQHHPADNIGVTELYKNQDGNYGNNRPTKKRNWGLADEEIADLRLLSQDNSGNASIGGFTISLSLTTDFGAGFNIDSAGANRLQSISKVFADFDASDFGLYESQTFSSLSAASDQDQLLAVGFWLKTAEESNTPWRNLVDSNIRAISANSEWDGFNDTNGYQVLSTYTTQSPQTSRGILTNEYAEVQMDDPIRANGFWGNSNDVTGQSEVILFDRPRTPLLSLGNLQHANLGRYNFDPTYMVANSYANVRIPLDATESSAHSAWTYYGEPGKEPDYGNFKLFDTSYLVNEKLWDRYYFSGIVSDVTEDEFNAFKNGEPISGNQRYHYSSEVSELTVEELEARGNDDTLFKSLAAYLQIEGAFNVNSSSVDAWKALLGGLAQGTLPIYDFNAGFQRETGGLLISRFTWPYHGKVNLDENEGEENFWKGVREISEDELNNLAQAIVNQVKLRGPFLSVSDFINRAISDDVTGKSGALQAALDDPQLGVNTESKLSAVSLPAATDIPGSGFNDVFPETNMQAAGFPGCVLQGDVLQRIGPIITVRGDTFLIRSYGESVDKISGSVKGKAWCQAVVQRTAMPIEPDLNDIANELINPSSPMGREYKIIGFRWLSENEI</sequence>
<feature type="signal peptide" evidence="1">
    <location>
        <begin position="1"/>
        <end position="17"/>
    </location>
</feature>
<dbReference type="Proteomes" id="UP000642829">
    <property type="component" value="Unassembled WGS sequence"/>
</dbReference>
<protein>
    <submittedName>
        <fullName evidence="2">Uncharacterized protein</fullName>
    </submittedName>
</protein>
<keyword evidence="3" id="KW-1185">Reference proteome</keyword>